<reference evidence="9 10" key="1">
    <citation type="submission" date="2019-12" db="EMBL/GenBank/DDBJ databases">
        <title>Genome sequenceing of Clostridium bovifaecis.</title>
        <authorList>
            <person name="Yao Y."/>
        </authorList>
    </citation>
    <scope>NUCLEOTIDE SEQUENCE [LARGE SCALE GENOMIC DNA]</scope>
    <source>
        <strain evidence="9 10">BXX</strain>
    </source>
</reference>
<feature type="transmembrane region" description="Helical" evidence="7">
    <location>
        <begin position="312"/>
        <end position="329"/>
    </location>
</feature>
<evidence type="ECO:0000256" key="4">
    <source>
        <dbReference type="ARBA" id="ARBA00022692"/>
    </source>
</evidence>
<evidence type="ECO:0000256" key="1">
    <source>
        <dbReference type="ARBA" id="ARBA00004429"/>
    </source>
</evidence>
<comment type="subcellular location">
    <subcellularLocation>
        <location evidence="1">Cell inner membrane</location>
        <topology evidence="1">Multi-pass membrane protein</topology>
    </subcellularLocation>
</comment>
<accession>A0A6I6F1D8</accession>
<keyword evidence="5 7" id="KW-1133">Transmembrane helix</keyword>
<feature type="transmembrane region" description="Helical" evidence="7">
    <location>
        <begin position="358"/>
        <end position="385"/>
    </location>
</feature>
<keyword evidence="10" id="KW-1185">Reference proteome</keyword>
<evidence type="ECO:0000259" key="8">
    <source>
        <dbReference type="Pfam" id="PF06808"/>
    </source>
</evidence>
<evidence type="ECO:0000313" key="10">
    <source>
        <dbReference type="Proteomes" id="UP000422764"/>
    </source>
</evidence>
<feature type="transmembrane region" description="Helical" evidence="7">
    <location>
        <begin position="334"/>
        <end position="352"/>
    </location>
</feature>
<feature type="transmembrane region" description="Helical" evidence="7">
    <location>
        <begin position="216"/>
        <end position="234"/>
    </location>
</feature>
<evidence type="ECO:0000256" key="6">
    <source>
        <dbReference type="ARBA" id="ARBA00023136"/>
    </source>
</evidence>
<proteinExistence type="predicted"/>
<dbReference type="AlphaFoldDB" id="A0A6I6F1D8"/>
<name>A0A6I6F1D8_9CLOT</name>
<evidence type="ECO:0000256" key="5">
    <source>
        <dbReference type="ARBA" id="ARBA00022989"/>
    </source>
</evidence>
<evidence type="ECO:0000256" key="3">
    <source>
        <dbReference type="ARBA" id="ARBA00022519"/>
    </source>
</evidence>
<evidence type="ECO:0000313" key="9">
    <source>
        <dbReference type="EMBL" id="QGU94587.1"/>
    </source>
</evidence>
<feature type="domain" description="TRAP C4-dicarboxylate transport system permease DctM subunit" evidence="8">
    <location>
        <begin position="7"/>
        <end position="416"/>
    </location>
</feature>
<keyword evidence="4 7" id="KW-0812">Transmembrane</keyword>
<feature type="transmembrane region" description="Helical" evidence="7">
    <location>
        <begin position="240"/>
        <end position="256"/>
    </location>
</feature>
<evidence type="ECO:0000256" key="7">
    <source>
        <dbReference type="SAM" id="Phobius"/>
    </source>
</evidence>
<keyword evidence="2" id="KW-1003">Cell membrane</keyword>
<feature type="transmembrane region" description="Helical" evidence="7">
    <location>
        <begin position="397"/>
        <end position="418"/>
    </location>
</feature>
<feature type="transmembrane region" description="Helical" evidence="7">
    <location>
        <begin position="171"/>
        <end position="191"/>
    </location>
</feature>
<dbReference type="PANTHER" id="PTHR33362:SF5">
    <property type="entry name" value="C4-DICARBOXYLATE TRAP TRANSPORTER LARGE PERMEASE PROTEIN DCTM"/>
    <property type="match status" value="1"/>
</dbReference>
<dbReference type="InterPro" id="IPR010656">
    <property type="entry name" value="DctM"/>
</dbReference>
<protein>
    <submittedName>
        <fullName evidence="9">TRAP transporter large permease subunit</fullName>
    </submittedName>
</protein>
<organism evidence="9 10">
    <name type="scientific">Clostridium bovifaecis</name>
    <dbReference type="NCBI Taxonomy" id="2184719"/>
    <lineage>
        <taxon>Bacteria</taxon>
        <taxon>Bacillati</taxon>
        <taxon>Bacillota</taxon>
        <taxon>Clostridia</taxon>
        <taxon>Eubacteriales</taxon>
        <taxon>Clostridiaceae</taxon>
        <taxon>Clostridium</taxon>
    </lineage>
</organism>
<dbReference type="Pfam" id="PF06808">
    <property type="entry name" value="DctM"/>
    <property type="match status" value="1"/>
</dbReference>
<keyword evidence="6 7" id="KW-0472">Membrane</keyword>
<sequence>MVALLMAVLMISLFLGFPLMVGLLLGPLAVLTVYMPDIQPFWLTGQVSAGVESFVLMAVPMFIFAADIMGTGQTSNRLLDFVNTFVGHIKGGLAITTAATCTLFGAISGSTQATVVAVGKPMHEKLLKVGYRGSDVYALIINSANIALLIPPSVVMIMYAVMTGVSVGELFIAGVGPGLLVLFFFSIYNYFDAKRKNIPVMAKSTWSEKLAITKKALLPLGFPAIIVGGIYLGLFSPTEAAAASVLYAAILELFVYKSITFKDIPKIALSSGMVTAVVFILVAAGMGFAWIISLARIPQLITSTLLGPNPSAYTVLWVVTAAFFIGCMFCDQLVVIIILAPIFAGPAIAAGIDPIHLGIVITLQAAIGSATPPFGCNIFTAAAVFKRPYLEIIRNTAPYFVMYAAISAIMIYFPQIALVTRNLLY</sequence>
<dbReference type="GO" id="GO:0022857">
    <property type="term" value="F:transmembrane transporter activity"/>
    <property type="evidence" value="ECO:0007669"/>
    <property type="project" value="TreeGrafter"/>
</dbReference>
<evidence type="ECO:0000256" key="2">
    <source>
        <dbReference type="ARBA" id="ARBA00022475"/>
    </source>
</evidence>
<feature type="transmembrane region" description="Helical" evidence="7">
    <location>
        <begin position="7"/>
        <end position="35"/>
    </location>
</feature>
<dbReference type="GO" id="GO:0005886">
    <property type="term" value="C:plasma membrane"/>
    <property type="evidence" value="ECO:0007669"/>
    <property type="project" value="UniProtKB-SubCell"/>
</dbReference>
<gene>
    <name evidence="9" type="ORF">GOM49_05275</name>
</gene>
<dbReference type="Proteomes" id="UP000422764">
    <property type="component" value="Chromosome"/>
</dbReference>
<dbReference type="EMBL" id="CP046522">
    <property type="protein sequence ID" value="QGU94587.1"/>
    <property type="molecule type" value="Genomic_DNA"/>
</dbReference>
<feature type="transmembrane region" description="Helical" evidence="7">
    <location>
        <begin position="136"/>
        <end position="159"/>
    </location>
</feature>
<feature type="transmembrane region" description="Helical" evidence="7">
    <location>
        <begin position="47"/>
        <end position="69"/>
    </location>
</feature>
<dbReference type="PANTHER" id="PTHR33362">
    <property type="entry name" value="SIALIC ACID TRAP TRANSPORTER PERMEASE PROTEIN SIAT-RELATED"/>
    <property type="match status" value="1"/>
</dbReference>
<dbReference type="NCBIfam" id="TIGR00786">
    <property type="entry name" value="dctM"/>
    <property type="match status" value="1"/>
</dbReference>
<keyword evidence="3" id="KW-0997">Cell inner membrane</keyword>
<dbReference type="PIRSF" id="PIRSF006066">
    <property type="entry name" value="HI0050"/>
    <property type="match status" value="1"/>
</dbReference>
<feature type="transmembrane region" description="Helical" evidence="7">
    <location>
        <begin position="268"/>
        <end position="292"/>
    </location>
</feature>
<dbReference type="InterPro" id="IPR004681">
    <property type="entry name" value="TRAP_DctM"/>
</dbReference>